<keyword evidence="1" id="KW-0732">Signal</keyword>
<feature type="chain" id="PRO_5033000546" evidence="1">
    <location>
        <begin position="19"/>
        <end position="276"/>
    </location>
</feature>
<dbReference type="SUPFAM" id="SSF55486">
    <property type="entry name" value="Metalloproteases ('zincins'), catalytic domain"/>
    <property type="match status" value="1"/>
</dbReference>
<gene>
    <name evidence="2" type="ORF">FHS50_001760</name>
</gene>
<dbReference type="Proteomes" id="UP000578569">
    <property type="component" value="Unassembled WGS sequence"/>
</dbReference>
<comment type="caution">
    <text evidence="2">The sequence shown here is derived from an EMBL/GenBank/DDBJ whole genome shotgun (WGS) entry which is preliminary data.</text>
</comment>
<dbReference type="InterPro" id="IPR024079">
    <property type="entry name" value="MetalloPept_cat_dom_sf"/>
</dbReference>
<sequence length="276" mass="29351">MKNIVRLAVAGGSVAALAAITGPATANHAWSTYHWDTGSTTVVSVPIMDNVSGVWEQHLDQAIVDWNKSAHINATEMPGSANTKRCPITSGQIDVCNDTYGSTGWLGIASIALSNGHISGGVTKVNDTYFNTSTYNNDTWRQLVMCQEIGHDYGLGHQNEDFNTDLTTSCMEYTNQPAGNEGPDAHDYNMLAQIYGHTHGGSGGGGEEPCKGGWKKCGSGNGNGKMIGLTGAGPADWGRAVGFDKQGRANVYSRRAGGYTIITHVTWAMGYQPDHH</sequence>
<dbReference type="RefSeq" id="WP_183934078.1">
    <property type="nucleotide sequence ID" value="NZ_JACICF010000002.1"/>
</dbReference>
<keyword evidence="3" id="KW-1185">Reference proteome</keyword>
<reference evidence="2 3" key="1">
    <citation type="submission" date="2020-08" db="EMBL/GenBank/DDBJ databases">
        <title>Genomic Encyclopedia of Type Strains, Phase IV (KMG-IV): sequencing the most valuable type-strain genomes for metagenomic binning, comparative biology and taxonomic classification.</title>
        <authorList>
            <person name="Goeker M."/>
        </authorList>
    </citation>
    <scope>NUCLEOTIDE SEQUENCE [LARGE SCALE GENOMIC DNA]</scope>
    <source>
        <strain evidence="2 3">DSM 24194</strain>
    </source>
</reference>
<proteinExistence type="predicted"/>
<feature type="signal peptide" evidence="1">
    <location>
        <begin position="1"/>
        <end position="18"/>
    </location>
</feature>
<protein>
    <submittedName>
        <fullName evidence="2">Uncharacterized protein</fullName>
    </submittedName>
</protein>
<dbReference type="AlphaFoldDB" id="A0A839Z2B4"/>
<evidence type="ECO:0000313" key="3">
    <source>
        <dbReference type="Proteomes" id="UP000578569"/>
    </source>
</evidence>
<name>A0A839Z2B4_9SPHN</name>
<evidence type="ECO:0000256" key="1">
    <source>
        <dbReference type="SAM" id="SignalP"/>
    </source>
</evidence>
<dbReference type="EMBL" id="JACICF010000002">
    <property type="protein sequence ID" value="MBB3764698.1"/>
    <property type="molecule type" value="Genomic_DNA"/>
</dbReference>
<dbReference type="Gene3D" id="3.40.390.10">
    <property type="entry name" value="Collagenase (Catalytic Domain)"/>
    <property type="match status" value="1"/>
</dbReference>
<dbReference type="GO" id="GO:0008237">
    <property type="term" value="F:metallopeptidase activity"/>
    <property type="evidence" value="ECO:0007669"/>
    <property type="project" value="InterPro"/>
</dbReference>
<organism evidence="2 3">
    <name type="scientific">Sphingomicrobium lutaoense</name>
    <dbReference type="NCBI Taxonomy" id="515949"/>
    <lineage>
        <taxon>Bacteria</taxon>
        <taxon>Pseudomonadati</taxon>
        <taxon>Pseudomonadota</taxon>
        <taxon>Alphaproteobacteria</taxon>
        <taxon>Sphingomonadales</taxon>
        <taxon>Sphingomonadaceae</taxon>
        <taxon>Sphingomicrobium</taxon>
    </lineage>
</organism>
<evidence type="ECO:0000313" key="2">
    <source>
        <dbReference type="EMBL" id="MBB3764698.1"/>
    </source>
</evidence>
<accession>A0A839Z2B4</accession>